<reference evidence="16 17" key="1">
    <citation type="submission" date="2019-10" db="EMBL/GenBank/DDBJ databases">
        <title>Taxonomy of Antarctic Massilia spp.: description of Massilia rubra sp. nov., Massilia aquatica sp. nov., Massilia mucilaginosa sp. nov., Massilia frigida sp. nov. isolated from streams, lakes and regoliths.</title>
        <authorList>
            <person name="Holochova P."/>
            <person name="Sedlacek I."/>
            <person name="Kralova S."/>
            <person name="Maslanova I."/>
            <person name="Busse H.-J."/>
            <person name="Stankova E."/>
            <person name="Vrbovska V."/>
            <person name="Kovarovic V."/>
            <person name="Bartak M."/>
            <person name="Svec P."/>
            <person name="Pantucek R."/>
        </authorList>
    </citation>
    <scope>NUCLEOTIDE SEQUENCE [LARGE SCALE GENOMIC DNA]</scope>
    <source>
        <strain evidence="16 17">CCM 8733</strain>
    </source>
</reference>
<evidence type="ECO:0000256" key="3">
    <source>
        <dbReference type="ARBA" id="ARBA00022448"/>
    </source>
</evidence>
<evidence type="ECO:0000256" key="1">
    <source>
        <dbReference type="ARBA" id="ARBA00004571"/>
    </source>
</evidence>
<accession>A0ABX0NN89</accession>
<evidence type="ECO:0000256" key="8">
    <source>
        <dbReference type="ARBA" id="ARBA00023136"/>
    </source>
</evidence>
<comment type="caution">
    <text evidence="16">The sequence shown here is derived from an EMBL/GenBank/DDBJ whole genome shotgun (WGS) entry which is preliminary data.</text>
</comment>
<feature type="domain" description="TonB-dependent receptor plug" evidence="15">
    <location>
        <begin position="94"/>
        <end position="187"/>
    </location>
</feature>
<evidence type="ECO:0000259" key="14">
    <source>
        <dbReference type="Pfam" id="PF00593"/>
    </source>
</evidence>
<sequence>MQSIPAQTGHFSAMLRPSSSSSGDSSLTGVARLGERTQSASLSTTWPFMKYSLVLSAQAIALLSSFSHAVHAQDAGGAIAQVEIKGAGSANVRRDDTAARIVVGRDDIAQYGDTSLSAVLKRQPGVSLSGGEIRMRGLGAGYTQLLVNGDPVAAGFSIDSIAPAMIERIDILRTATAELGSQAIAGTINVILKKGNARKQRDVKLGTGLLPGRSDPSASLQWGERAGDLAYSLAAEMTRTTSDNTYMTFETLDDADKAALARRELREWASFRNTRLNLTPRLNWTLADGASLAWQTFIDLSRNSNNGNAIETTVSGASTAYPVNDYGTRSDTASARSDLTLARNVGAEGKLTVKAGLTHNKRDTDYLFRGAGQSGTLARKVLSDAVDNSALLSGKYLAPLMPGHAVGIGWEGGRTQRTESRRQTDSTLAGESPSQLDEDYRAVVGRLALFAQDEWTVSPRLQAYLGLRWEGLHTATRGRALDEVSSTSSVLSPITQLLWKLGGKDQLRVSLSRTYKAPTVRNLVPRRYTVNNANGPTNPDVRGNPALKPELAWGVDTAYETYFGKNGVASVSAYARRIDAVTVQTLYQENGDWISTPFNNGKAKVAGLEFDARFPLRSVLPSAPDMDLRANAARNWSRLDAVPGPSNRLGDQARITANLGVDARIGAQYTAGMNLNVQYGGATRMSRHLRSETGPVRLLDVYGVWKMDARTQLRLSVANALHRDRRSGSDYADADGRNTRAGRASSAAVLRIVLETSL</sequence>
<dbReference type="Gene3D" id="2.170.130.10">
    <property type="entry name" value="TonB-dependent receptor, plug domain"/>
    <property type="match status" value="1"/>
</dbReference>
<dbReference type="Pfam" id="PF00593">
    <property type="entry name" value="TonB_dep_Rec_b-barrel"/>
    <property type="match status" value="1"/>
</dbReference>
<dbReference type="Pfam" id="PF07715">
    <property type="entry name" value="Plug"/>
    <property type="match status" value="1"/>
</dbReference>
<dbReference type="InterPro" id="IPR039426">
    <property type="entry name" value="TonB-dep_rcpt-like"/>
</dbReference>
<dbReference type="InterPro" id="IPR037066">
    <property type="entry name" value="Plug_dom_sf"/>
</dbReference>
<dbReference type="InterPro" id="IPR036942">
    <property type="entry name" value="Beta-barrel_TonB_sf"/>
</dbReference>
<keyword evidence="8 11" id="KW-0472">Membrane</keyword>
<keyword evidence="4 11" id="KW-1134">Transmembrane beta strand</keyword>
<dbReference type="PANTHER" id="PTHR30069">
    <property type="entry name" value="TONB-DEPENDENT OUTER MEMBRANE RECEPTOR"/>
    <property type="match status" value="1"/>
</dbReference>
<evidence type="ECO:0000256" key="10">
    <source>
        <dbReference type="ARBA" id="ARBA00023237"/>
    </source>
</evidence>
<dbReference type="Gene3D" id="2.40.170.20">
    <property type="entry name" value="TonB-dependent receptor, beta-barrel domain"/>
    <property type="match status" value="1"/>
</dbReference>
<evidence type="ECO:0000259" key="15">
    <source>
        <dbReference type="Pfam" id="PF07715"/>
    </source>
</evidence>
<dbReference type="InterPro" id="IPR012910">
    <property type="entry name" value="Plug_dom"/>
</dbReference>
<evidence type="ECO:0000256" key="13">
    <source>
        <dbReference type="SAM" id="MobiDB-lite"/>
    </source>
</evidence>
<evidence type="ECO:0000256" key="5">
    <source>
        <dbReference type="ARBA" id="ARBA00022692"/>
    </source>
</evidence>
<organism evidence="16 17">
    <name type="scientific">Massilia mucilaginosa</name>
    <dbReference type="NCBI Taxonomy" id="2609282"/>
    <lineage>
        <taxon>Bacteria</taxon>
        <taxon>Pseudomonadati</taxon>
        <taxon>Pseudomonadota</taxon>
        <taxon>Betaproteobacteria</taxon>
        <taxon>Burkholderiales</taxon>
        <taxon>Oxalobacteraceae</taxon>
        <taxon>Telluria group</taxon>
        <taxon>Massilia</taxon>
    </lineage>
</organism>
<keyword evidence="9 16" id="KW-0675">Receptor</keyword>
<evidence type="ECO:0000256" key="2">
    <source>
        <dbReference type="ARBA" id="ARBA00009810"/>
    </source>
</evidence>
<feature type="compositionally biased region" description="Basic and acidic residues" evidence="13">
    <location>
        <begin position="414"/>
        <end position="424"/>
    </location>
</feature>
<gene>
    <name evidence="16" type="ORF">F2P45_04550</name>
</gene>
<keyword evidence="6" id="KW-0732">Signal</keyword>
<evidence type="ECO:0000256" key="9">
    <source>
        <dbReference type="ARBA" id="ARBA00023170"/>
    </source>
</evidence>
<evidence type="ECO:0000256" key="6">
    <source>
        <dbReference type="ARBA" id="ARBA00022729"/>
    </source>
</evidence>
<dbReference type="Proteomes" id="UP000609726">
    <property type="component" value="Unassembled WGS sequence"/>
</dbReference>
<dbReference type="PANTHER" id="PTHR30069:SF29">
    <property type="entry name" value="HEMOGLOBIN AND HEMOGLOBIN-HAPTOGLOBIN-BINDING PROTEIN 1-RELATED"/>
    <property type="match status" value="1"/>
</dbReference>
<proteinExistence type="inferred from homology"/>
<dbReference type="SUPFAM" id="SSF56935">
    <property type="entry name" value="Porins"/>
    <property type="match status" value="1"/>
</dbReference>
<keyword evidence="5 11" id="KW-0812">Transmembrane</keyword>
<dbReference type="PROSITE" id="PS52016">
    <property type="entry name" value="TONB_DEPENDENT_REC_3"/>
    <property type="match status" value="1"/>
</dbReference>
<feature type="domain" description="TonB-dependent receptor-like beta-barrel" evidence="14">
    <location>
        <begin position="296"/>
        <end position="719"/>
    </location>
</feature>
<feature type="region of interest" description="Disordered" evidence="13">
    <location>
        <begin position="1"/>
        <end position="28"/>
    </location>
</feature>
<protein>
    <submittedName>
        <fullName evidence="16">TonB-dependent receptor plug domain-containing protein</fullName>
    </submittedName>
</protein>
<feature type="region of interest" description="Disordered" evidence="13">
    <location>
        <begin position="411"/>
        <end position="434"/>
    </location>
</feature>
<evidence type="ECO:0000313" key="17">
    <source>
        <dbReference type="Proteomes" id="UP000609726"/>
    </source>
</evidence>
<evidence type="ECO:0000313" key="16">
    <source>
        <dbReference type="EMBL" id="NHZ88299.1"/>
    </source>
</evidence>
<comment type="subcellular location">
    <subcellularLocation>
        <location evidence="1 11">Cell outer membrane</location>
        <topology evidence="1 11">Multi-pass membrane protein</topology>
    </subcellularLocation>
</comment>
<name>A0ABX0NN89_9BURK</name>
<feature type="compositionally biased region" description="Polar residues" evidence="13">
    <location>
        <begin position="1"/>
        <end position="10"/>
    </location>
</feature>
<feature type="compositionally biased region" description="Polar residues" evidence="13">
    <location>
        <begin position="425"/>
        <end position="434"/>
    </location>
</feature>
<keyword evidence="10 11" id="KW-0998">Cell outer membrane</keyword>
<dbReference type="InterPro" id="IPR000531">
    <property type="entry name" value="Beta-barrel_TonB"/>
</dbReference>
<evidence type="ECO:0000256" key="12">
    <source>
        <dbReference type="RuleBase" id="RU003357"/>
    </source>
</evidence>
<dbReference type="EMBL" id="WHJH01000003">
    <property type="protein sequence ID" value="NHZ88299.1"/>
    <property type="molecule type" value="Genomic_DNA"/>
</dbReference>
<comment type="similarity">
    <text evidence="2 11 12">Belongs to the TonB-dependent receptor family.</text>
</comment>
<evidence type="ECO:0000256" key="4">
    <source>
        <dbReference type="ARBA" id="ARBA00022452"/>
    </source>
</evidence>
<evidence type="ECO:0000256" key="7">
    <source>
        <dbReference type="ARBA" id="ARBA00023077"/>
    </source>
</evidence>
<keyword evidence="7 12" id="KW-0798">TonB box</keyword>
<keyword evidence="17" id="KW-1185">Reference proteome</keyword>
<evidence type="ECO:0000256" key="11">
    <source>
        <dbReference type="PROSITE-ProRule" id="PRU01360"/>
    </source>
</evidence>
<keyword evidence="3 11" id="KW-0813">Transport</keyword>